<evidence type="ECO:0000259" key="6">
    <source>
        <dbReference type="PROSITE" id="PS50089"/>
    </source>
</evidence>
<dbReference type="InterPro" id="IPR001841">
    <property type="entry name" value="Znf_RING"/>
</dbReference>
<feature type="domain" description="RING-type" evidence="6">
    <location>
        <begin position="389"/>
        <end position="437"/>
    </location>
</feature>
<evidence type="ECO:0000256" key="1">
    <source>
        <dbReference type="ARBA" id="ARBA00022723"/>
    </source>
</evidence>
<feature type="transmembrane region" description="Helical" evidence="5">
    <location>
        <begin position="166"/>
        <end position="184"/>
    </location>
</feature>
<keyword evidence="5" id="KW-0812">Transmembrane</keyword>
<feature type="transmembrane region" description="Helical" evidence="5">
    <location>
        <begin position="55"/>
        <end position="80"/>
    </location>
</feature>
<evidence type="ECO:0000313" key="9">
    <source>
        <dbReference type="Proteomes" id="UP001461498"/>
    </source>
</evidence>
<dbReference type="EMBL" id="JAPXFL010000002">
    <property type="protein sequence ID" value="KAK9511193.1"/>
    <property type="molecule type" value="Genomic_DNA"/>
</dbReference>
<evidence type="ECO:0000259" key="7">
    <source>
        <dbReference type="PROSITE" id="PS51292"/>
    </source>
</evidence>
<reference evidence="8 9" key="1">
    <citation type="submission" date="2022-12" db="EMBL/GenBank/DDBJ databases">
        <title>Chromosome-level genome assembly of true bugs.</title>
        <authorList>
            <person name="Ma L."/>
            <person name="Li H."/>
        </authorList>
    </citation>
    <scope>NUCLEOTIDE SEQUENCE [LARGE SCALE GENOMIC DNA]</scope>
    <source>
        <strain evidence="8">Lab_2022b</strain>
    </source>
</reference>
<evidence type="ECO:0000256" key="5">
    <source>
        <dbReference type="SAM" id="Phobius"/>
    </source>
</evidence>
<dbReference type="EMBL" id="JAPXFL010000002">
    <property type="protein sequence ID" value="KAK9511192.1"/>
    <property type="molecule type" value="Genomic_DNA"/>
</dbReference>
<sequence>MSGQVKSALKFLMHYGMVTHKCADNCSGHGECQNGTCFCEIQFIGDECRLTNTSYFVVFATIFFAVAFVCFVQLIMCIVAEWNRLKSPSLLRACRITTQKVLYFIVFLASVIRGTYFTSPNAFEEWWSRGLMSAYYPLLLSGSSLIICFWAEVFHLRDLRWEHRQFLSKSFLGFIAFNVISYSLFLAEFLTVHFLKHDDQMKSIYALIFNCCYAVLLFINVVFFLIYGVEVFFKVRGGFLLDETGSGQQAPEEATQLFKAESKKERIAKAVDTSQLHQSRLGLLSQALMLMAMVFFLCFETLGQLYWKDKVPISSRNVLNLLFRSAEIGVALWFPCVLWNCVRPEQLWILNPKRLLKNRDYDISKEATKDSTFAEKMSLSGSEDGGAECWICYDNTRVDAGPLITPCNCKGDVKLVHHNCLRKWLMESDIIACSVCQTDYCIVTPDRVDLKSIASATAWRHTLATVSLVGCCLIGVSLTVNLITDSLTKLITVGTCLLVLYICLKFLCERQIHAYNKARASRIKIQNLSTISSSLTQHKNISTL</sequence>
<dbReference type="Proteomes" id="UP001461498">
    <property type="component" value="Unassembled WGS sequence"/>
</dbReference>
<dbReference type="Gene3D" id="2.10.25.10">
    <property type="entry name" value="Laminin"/>
    <property type="match status" value="1"/>
</dbReference>
<feature type="transmembrane region" description="Helical" evidence="5">
    <location>
        <begin position="490"/>
        <end position="508"/>
    </location>
</feature>
<feature type="transmembrane region" description="Helical" evidence="5">
    <location>
        <begin position="319"/>
        <end position="342"/>
    </location>
</feature>
<dbReference type="PANTHER" id="PTHR20893">
    <property type="entry name" value="LD08641P"/>
    <property type="match status" value="1"/>
</dbReference>
<dbReference type="AlphaFoldDB" id="A0AAW1DKS8"/>
<dbReference type="PANTHER" id="PTHR20893:SF2">
    <property type="entry name" value="LD08641P"/>
    <property type="match status" value="1"/>
</dbReference>
<dbReference type="InterPro" id="IPR013083">
    <property type="entry name" value="Znf_RING/FYVE/PHD"/>
</dbReference>
<feature type="transmembrane region" description="Helical" evidence="5">
    <location>
        <begin position="463"/>
        <end position="484"/>
    </location>
</feature>
<dbReference type="SUPFAM" id="SSF57850">
    <property type="entry name" value="RING/U-box"/>
    <property type="match status" value="1"/>
</dbReference>
<keyword evidence="5" id="KW-0472">Membrane</keyword>
<dbReference type="InterPro" id="IPR011016">
    <property type="entry name" value="Znf_RING-CH"/>
</dbReference>
<dbReference type="Gene3D" id="3.30.40.10">
    <property type="entry name" value="Zinc/RING finger domain, C3HC4 (zinc finger)"/>
    <property type="match status" value="1"/>
</dbReference>
<feature type="transmembrane region" description="Helical" evidence="5">
    <location>
        <begin position="287"/>
        <end position="307"/>
    </location>
</feature>
<dbReference type="CDD" id="cd16495">
    <property type="entry name" value="RING_CH-C4HC3_MARCH"/>
    <property type="match status" value="1"/>
</dbReference>
<keyword evidence="1" id="KW-0479">Metal-binding</keyword>
<comment type="caution">
    <text evidence="8">The sequence shown here is derived from an EMBL/GenBank/DDBJ whole genome shotgun (WGS) entry which is preliminary data.</text>
</comment>
<dbReference type="Pfam" id="PF12906">
    <property type="entry name" value="RINGv"/>
    <property type="match status" value="1"/>
</dbReference>
<organism evidence="8 9">
    <name type="scientific">Rhynocoris fuscipes</name>
    <dbReference type="NCBI Taxonomy" id="488301"/>
    <lineage>
        <taxon>Eukaryota</taxon>
        <taxon>Metazoa</taxon>
        <taxon>Ecdysozoa</taxon>
        <taxon>Arthropoda</taxon>
        <taxon>Hexapoda</taxon>
        <taxon>Insecta</taxon>
        <taxon>Pterygota</taxon>
        <taxon>Neoptera</taxon>
        <taxon>Paraneoptera</taxon>
        <taxon>Hemiptera</taxon>
        <taxon>Heteroptera</taxon>
        <taxon>Panheteroptera</taxon>
        <taxon>Cimicomorpha</taxon>
        <taxon>Reduviidae</taxon>
        <taxon>Harpactorinae</taxon>
        <taxon>Harpactorini</taxon>
        <taxon>Rhynocoris</taxon>
    </lineage>
</organism>
<keyword evidence="2 4" id="KW-0863">Zinc-finger</keyword>
<name>A0AAW1DKS8_9HEMI</name>
<feature type="transmembrane region" description="Helical" evidence="5">
    <location>
        <begin position="204"/>
        <end position="227"/>
    </location>
</feature>
<evidence type="ECO:0000256" key="4">
    <source>
        <dbReference type="PROSITE-ProRule" id="PRU00175"/>
    </source>
</evidence>
<keyword evidence="3" id="KW-0862">Zinc</keyword>
<dbReference type="SMART" id="SM00744">
    <property type="entry name" value="RINGv"/>
    <property type="match status" value="1"/>
</dbReference>
<dbReference type="GO" id="GO:0008270">
    <property type="term" value="F:zinc ion binding"/>
    <property type="evidence" value="ECO:0007669"/>
    <property type="project" value="UniProtKB-KW"/>
</dbReference>
<keyword evidence="5" id="KW-1133">Transmembrane helix</keyword>
<accession>A0AAW1DKS8</accession>
<evidence type="ECO:0000256" key="2">
    <source>
        <dbReference type="ARBA" id="ARBA00022771"/>
    </source>
</evidence>
<dbReference type="PROSITE" id="PS51292">
    <property type="entry name" value="ZF_RING_CH"/>
    <property type="match status" value="1"/>
</dbReference>
<keyword evidence="9" id="KW-1185">Reference proteome</keyword>
<evidence type="ECO:0000256" key="3">
    <source>
        <dbReference type="ARBA" id="ARBA00022833"/>
    </source>
</evidence>
<gene>
    <name evidence="8" type="ORF">O3M35_005800</name>
</gene>
<dbReference type="PROSITE" id="PS50089">
    <property type="entry name" value="ZF_RING_2"/>
    <property type="match status" value="1"/>
</dbReference>
<feature type="domain" description="RING-CH-type" evidence="7">
    <location>
        <begin position="381"/>
        <end position="443"/>
    </location>
</feature>
<feature type="transmembrane region" description="Helical" evidence="5">
    <location>
        <begin position="134"/>
        <end position="154"/>
    </location>
</feature>
<proteinExistence type="predicted"/>
<evidence type="ECO:0000313" key="8">
    <source>
        <dbReference type="EMBL" id="KAK9511192.1"/>
    </source>
</evidence>
<feature type="transmembrane region" description="Helical" evidence="5">
    <location>
        <begin position="101"/>
        <end position="119"/>
    </location>
</feature>
<protein>
    <submittedName>
        <fullName evidence="8">Uncharacterized protein</fullName>
    </submittedName>
</protein>